<dbReference type="Gene3D" id="3.20.20.190">
    <property type="entry name" value="Phosphatidylinositol (PI) phosphodiesterase"/>
    <property type="match status" value="1"/>
</dbReference>
<feature type="region of interest" description="Disordered" evidence="1">
    <location>
        <begin position="99"/>
        <end position="118"/>
    </location>
</feature>
<dbReference type="PANTHER" id="PTHR13593:SF113">
    <property type="entry name" value="SI:DKEY-266F7.9"/>
    <property type="match status" value="1"/>
</dbReference>
<evidence type="ECO:0000259" key="3">
    <source>
        <dbReference type="SMART" id="SM00148"/>
    </source>
</evidence>
<dbReference type="AlphaFoldDB" id="A0A2D3UMT5"/>
<dbReference type="GO" id="GO:0006629">
    <property type="term" value="P:lipid metabolic process"/>
    <property type="evidence" value="ECO:0007669"/>
    <property type="project" value="InterPro"/>
</dbReference>
<feature type="domain" description="Phosphatidylinositol-specific phospholipase C X" evidence="3">
    <location>
        <begin position="125"/>
        <end position="265"/>
    </location>
</feature>
<keyword evidence="5" id="KW-1185">Reference proteome</keyword>
<reference evidence="4 5" key="1">
    <citation type="submission" date="2016-03" db="EMBL/GenBank/DDBJ databases">
        <authorList>
            <person name="Ploux O."/>
        </authorList>
    </citation>
    <scope>NUCLEOTIDE SEQUENCE [LARGE SCALE GENOMIC DNA]</scope>
    <source>
        <strain evidence="4 5">URUG2</strain>
    </source>
</reference>
<dbReference type="InterPro" id="IPR000909">
    <property type="entry name" value="PLipase_C_PInositol-sp_X_dom"/>
</dbReference>
<dbReference type="InterPro" id="IPR017946">
    <property type="entry name" value="PLC-like_Pdiesterase_TIM-brl"/>
</dbReference>
<protein>
    <recommendedName>
        <fullName evidence="3">Phosphatidylinositol-specific phospholipase C X domain-containing protein</fullName>
    </recommendedName>
</protein>
<keyword evidence="2" id="KW-0472">Membrane</keyword>
<dbReference type="SMART" id="SM00148">
    <property type="entry name" value="PLCXc"/>
    <property type="match status" value="1"/>
</dbReference>
<dbReference type="SUPFAM" id="SSF51695">
    <property type="entry name" value="PLC-like phosphodiesterases"/>
    <property type="match status" value="1"/>
</dbReference>
<dbReference type="PROSITE" id="PS50007">
    <property type="entry name" value="PIPLC_X_DOMAIN"/>
    <property type="match status" value="1"/>
</dbReference>
<dbReference type="GeneID" id="35597950"/>
<dbReference type="InterPro" id="IPR051057">
    <property type="entry name" value="PI-PLC_domain"/>
</dbReference>
<organism evidence="4 5">
    <name type="scientific">Ramularia collo-cygni</name>
    <dbReference type="NCBI Taxonomy" id="112498"/>
    <lineage>
        <taxon>Eukaryota</taxon>
        <taxon>Fungi</taxon>
        <taxon>Dikarya</taxon>
        <taxon>Ascomycota</taxon>
        <taxon>Pezizomycotina</taxon>
        <taxon>Dothideomycetes</taxon>
        <taxon>Dothideomycetidae</taxon>
        <taxon>Mycosphaerellales</taxon>
        <taxon>Mycosphaerellaceae</taxon>
        <taxon>Ramularia</taxon>
    </lineage>
</organism>
<dbReference type="GO" id="GO:0008081">
    <property type="term" value="F:phosphoric diester hydrolase activity"/>
    <property type="evidence" value="ECO:0007669"/>
    <property type="project" value="InterPro"/>
</dbReference>
<dbReference type="CDD" id="cd08586">
    <property type="entry name" value="PI-PLCc_BcPLC_like"/>
    <property type="match status" value="1"/>
</dbReference>
<dbReference type="OrthoDB" id="1046782at2759"/>
<dbReference type="Pfam" id="PF00388">
    <property type="entry name" value="PI-PLC-X"/>
    <property type="match status" value="1"/>
</dbReference>
<evidence type="ECO:0000313" key="5">
    <source>
        <dbReference type="Proteomes" id="UP000225277"/>
    </source>
</evidence>
<dbReference type="RefSeq" id="XP_023623795.1">
    <property type="nucleotide sequence ID" value="XM_023768027.1"/>
</dbReference>
<dbReference type="PANTHER" id="PTHR13593">
    <property type="match status" value="1"/>
</dbReference>
<dbReference type="Proteomes" id="UP000225277">
    <property type="component" value="Unassembled WGS sequence"/>
</dbReference>
<dbReference type="EMBL" id="FJUY01000003">
    <property type="protein sequence ID" value="CZT16902.1"/>
    <property type="molecule type" value="Genomic_DNA"/>
</dbReference>
<evidence type="ECO:0000256" key="2">
    <source>
        <dbReference type="SAM" id="Phobius"/>
    </source>
</evidence>
<gene>
    <name evidence="4" type="ORF">RCC_02737</name>
</gene>
<evidence type="ECO:0000256" key="1">
    <source>
        <dbReference type="SAM" id="MobiDB-lite"/>
    </source>
</evidence>
<proteinExistence type="predicted"/>
<evidence type="ECO:0000313" key="4">
    <source>
        <dbReference type="EMBL" id="CZT16902.1"/>
    </source>
</evidence>
<keyword evidence="2" id="KW-1133">Transmembrane helix</keyword>
<feature type="transmembrane region" description="Helical" evidence="2">
    <location>
        <begin position="426"/>
        <end position="444"/>
    </location>
</feature>
<keyword evidence="2" id="KW-0812">Transmembrane</keyword>
<accession>A0A2D3UMT5</accession>
<name>A0A2D3UMT5_9PEZI</name>
<sequence length="465" mass="52694">MATTFPTDDQPHYSGPFTHSGIALTPNYITSLIHATDIGRVKDVQEQVSLIVINQSDAQLLRVTVSMVAKKNNMMSHWRRAKLEYADSCETGLEKGYESIKEIDTPDDDQNPPESLGEDWMSRLNDDRLMSSLSIPGTHDSATYTRPWPFVSTQDLSIQEQLNSGIRYFDLRVGLRNDVPEMCHGVAFLGLQLSDVLDVMYAFLEQHPREAIIVQIKQDRKAQKSTIHFSHAIVQAISLRRERWRTANTTPTLAELRGRIQLFRRFTGPSLFAYGIDVSQWQDNPAEPFTICNKVQLVTVQDHYSCSDPKSLPSLIDSKGGDVANLLKRAAEDPDPEHWYVNFTSAFEVNFFFQIPPKSIAVGGYYLLRWIDGMNARVEAYLQDRAGGKRYGIVAMDFPELGAKELISLIVLSNFKRESNFHRRPLLVFLCLSMLVVVSILGYGKWHLCEDFARDLSPTLGRVES</sequence>